<dbReference type="Gene3D" id="3.40.630.10">
    <property type="entry name" value="Zn peptidases"/>
    <property type="match status" value="1"/>
</dbReference>
<dbReference type="NCBIfam" id="NF002600">
    <property type="entry name" value="PRK02256.1"/>
    <property type="match status" value="1"/>
</dbReference>
<dbReference type="EC" id="3.4.11.-" evidence="10"/>
<proteinExistence type="inferred from homology"/>
<dbReference type="Gene3D" id="2.30.250.10">
    <property type="entry name" value="Aminopeptidase i, Domain 2"/>
    <property type="match status" value="1"/>
</dbReference>
<dbReference type="SUPFAM" id="SSF101821">
    <property type="entry name" value="Aminopeptidase/glucanase lid domain"/>
    <property type="match status" value="1"/>
</dbReference>
<evidence type="ECO:0000256" key="1">
    <source>
        <dbReference type="ARBA" id="ARBA00001947"/>
    </source>
</evidence>
<evidence type="ECO:0000313" key="12">
    <source>
        <dbReference type="Proteomes" id="UP000603234"/>
    </source>
</evidence>
<dbReference type="PANTHER" id="PTHR28570:SF2">
    <property type="entry name" value="M18 FAMILY AMINOPEPTIDASE 1-RELATED"/>
    <property type="match status" value="1"/>
</dbReference>
<dbReference type="EMBL" id="WJBC01000013">
    <property type="protein sequence ID" value="MBC3804691.1"/>
    <property type="molecule type" value="Genomic_DNA"/>
</dbReference>
<accession>A0ABR6WWS1</accession>
<dbReference type="InterPro" id="IPR023358">
    <property type="entry name" value="Peptidase_M18_dom2"/>
</dbReference>
<keyword evidence="4 9" id="KW-0645">Protease</keyword>
<evidence type="ECO:0000256" key="9">
    <source>
        <dbReference type="RuleBase" id="RU004386"/>
    </source>
</evidence>
<keyword evidence="5 9" id="KW-0479">Metal-binding</keyword>
<dbReference type="SUPFAM" id="SSF53187">
    <property type="entry name" value="Zn-dependent exopeptidases"/>
    <property type="match status" value="1"/>
</dbReference>
<evidence type="ECO:0000313" key="11">
    <source>
        <dbReference type="EMBL" id="MBC3804691.1"/>
    </source>
</evidence>
<name>A0ABR6WWS1_9FIRM</name>
<gene>
    <name evidence="11" type="ORF">GH808_09640</name>
</gene>
<sequence>MNHEEKEKTPGTLLQEKLTKKWELAWKDLNQDETQKLTEVNDGYISYLTNGKTERQCVNITVAMAEKAGFKPLDDFIKTGKIIPGDKIYTVHKGKTVILFVAGTDAVENGMAIIGAHIDAPRLDLKPTPLYESDDLAFFKTHYYGGIKKYHWVTIPLAMHGTVVKKDGATINISIGEDPADPVFCITDLLPHLSQEQNTKKMNEGITGEGLNIIVGSRPYQEQDLKEGVKLNILNILHEKYGMVEADFATAELEVVPAGAARNVGFDQSIVGGYGQDDRICAFTALQAILERENPKRTLCVILADKEEIGSCGNTGMHSLFFENSVAELVDLMDVKKPELVVRRCLMNSEMLSADVTAGVDPNFTGTHDKINAPYLGKGIVLSKYGGSRGKSGSNDAHAEFMGKMRKTLDEAGVVWQMGELGRVDLGGGGTIAYILAKYGMDVLDCGPALLSMHAPFELASKVDVYMCYKGYKAFLV</sequence>
<organism evidence="11 12">
    <name type="scientific">Acetobacterium fimetarium</name>
    <dbReference type="NCBI Taxonomy" id="52691"/>
    <lineage>
        <taxon>Bacteria</taxon>
        <taxon>Bacillati</taxon>
        <taxon>Bacillota</taxon>
        <taxon>Clostridia</taxon>
        <taxon>Eubacteriales</taxon>
        <taxon>Eubacteriaceae</taxon>
        <taxon>Acetobacterium</taxon>
    </lineage>
</organism>
<evidence type="ECO:0000256" key="7">
    <source>
        <dbReference type="ARBA" id="ARBA00022833"/>
    </source>
</evidence>
<dbReference type="InterPro" id="IPR001948">
    <property type="entry name" value="Peptidase_M18"/>
</dbReference>
<evidence type="ECO:0000256" key="8">
    <source>
        <dbReference type="ARBA" id="ARBA00023049"/>
    </source>
</evidence>
<evidence type="ECO:0000256" key="5">
    <source>
        <dbReference type="ARBA" id="ARBA00022723"/>
    </source>
</evidence>
<comment type="caution">
    <text evidence="11">The sequence shown here is derived from an EMBL/GenBank/DDBJ whole genome shotgun (WGS) entry which is preliminary data.</text>
</comment>
<dbReference type="Proteomes" id="UP000603234">
    <property type="component" value="Unassembled WGS sequence"/>
</dbReference>
<evidence type="ECO:0000256" key="3">
    <source>
        <dbReference type="ARBA" id="ARBA00022438"/>
    </source>
</evidence>
<protein>
    <recommendedName>
        <fullName evidence="10">M18 family aminopeptidase</fullName>
        <ecNumber evidence="10">3.4.11.-</ecNumber>
    </recommendedName>
</protein>
<reference evidence="11 12" key="1">
    <citation type="journal article" date="2020" name="mSystems">
        <title>Defining Genomic and Predicted Metabolic Features of the Acetobacterium Genus.</title>
        <authorList>
            <person name="Ross D.E."/>
            <person name="Marshall C.W."/>
            <person name="Gulliver D."/>
            <person name="May H.D."/>
            <person name="Norman R.S."/>
        </authorList>
    </citation>
    <scope>NUCLEOTIDE SEQUENCE [LARGE SCALE GENOMIC DNA]</scope>
    <source>
        <strain evidence="11 12">DSM 8238</strain>
    </source>
</reference>
<evidence type="ECO:0000256" key="6">
    <source>
        <dbReference type="ARBA" id="ARBA00022801"/>
    </source>
</evidence>
<keyword evidence="7 9" id="KW-0862">Zinc</keyword>
<keyword evidence="8 9" id="KW-0482">Metalloprotease</keyword>
<keyword evidence="3 9" id="KW-0031">Aminopeptidase</keyword>
<keyword evidence="12" id="KW-1185">Reference proteome</keyword>
<evidence type="ECO:0000256" key="2">
    <source>
        <dbReference type="ARBA" id="ARBA00008290"/>
    </source>
</evidence>
<dbReference type="PRINTS" id="PR00932">
    <property type="entry name" value="AMINO1PTASE"/>
</dbReference>
<dbReference type="GO" id="GO:0004177">
    <property type="term" value="F:aminopeptidase activity"/>
    <property type="evidence" value="ECO:0007669"/>
    <property type="project" value="UniProtKB-KW"/>
</dbReference>
<dbReference type="RefSeq" id="WP_186842577.1">
    <property type="nucleotide sequence ID" value="NZ_WJBC01000013.1"/>
</dbReference>
<dbReference type="PANTHER" id="PTHR28570">
    <property type="entry name" value="ASPARTYL AMINOPEPTIDASE"/>
    <property type="match status" value="1"/>
</dbReference>
<evidence type="ECO:0000256" key="10">
    <source>
        <dbReference type="RuleBase" id="RU004387"/>
    </source>
</evidence>
<comment type="similarity">
    <text evidence="2 9">Belongs to the peptidase M18 family.</text>
</comment>
<evidence type="ECO:0000256" key="4">
    <source>
        <dbReference type="ARBA" id="ARBA00022670"/>
    </source>
</evidence>
<comment type="cofactor">
    <cofactor evidence="1 10">
        <name>Zn(2+)</name>
        <dbReference type="ChEBI" id="CHEBI:29105"/>
    </cofactor>
</comment>
<dbReference type="Pfam" id="PF02127">
    <property type="entry name" value="Peptidase_M18"/>
    <property type="match status" value="1"/>
</dbReference>
<keyword evidence="6 9" id="KW-0378">Hydrolase</keyword>